<evidence type="ECO:0000313" key="5">
    <source>
        <dbReference type="Proteomes" id="UP000321863"/>
    </source>
</evidence>
<dbReference type="CDD" id="cd00761">
    <property type="entry name" value="Glyco_tranf_GTA_type"/>
    <property type="match status" value="1"/>
</dbReference>
<sequence length="318" mass="37239">MNLPILSIIVPIYNVEMYLKECIDSILNQDFNDFELILVNDGSPDNCGEICDNYALLDNRIKVIHKVNGGLSSARNSGIEIARGEYLSFIDSDDFISEDYYLKNMEYLNENNDVDMLVLQVCHYDGNKNRIVKNIPQLLQDKDSIFNYLLSMNYIGAAWLNIYKKKIFNTIRYPEGSIYEDGYILPDIIQSIKKLYLSNVGIYYYRNRENSIMTKKKSLGNWNDILKTHKKQLDFCYSLNDNKQLFLEKYIVCHLAIIYASLEFSSADFNEFIVKFENYDYTLSHLLRSKMSSRNIVKLYLLKKLGFKNIITLYKILK</sequence>
<dbReference type="PANTHER" id="PTHR22916">
    <property type="entry name" value="GLYCOSYLTRANSFERASE"/>
    <property type="match status" value="1"/>
</dbReference>
<organism evidence="4 5">
    <name type="scientific">Chryseobacterium hagamense</name>
    <dbReference type="NCBI Taxonomy" id="395935"/>
    <lineage>
        <taxon>Bacteria</taxon>
        <taxon>Pseudomonadati</taxon>
        <taxon>Bacteroidota</taxon>
        <taxon>Flavobacteriia</taxon>
        <taxon>Flavobacteriales</taxon>
        <taxon>Weeksellaceae</taxon>
        <taxon>Chryseobacterium group</taxon>
        <taxon>Chryseobacterium</taxon>
    </lineage>
</organism>
<feature type="domain" description="Glycosyltransferase 2-like" evidence="3">
    <location>
        <begin position="7"/>
        <end position="155"/>
    </location>
</feature>
<evidence type="ECO:0000259" key="3">
    <source>
        <dbReference type="Pfam" id="PF00535"/>
    </source>
</evidence>
<keyword evidence="1" id="KW-0328">Glycosyltransferase</keyword>
<accession>A0A511YLT8</accession>
<evidence type="ECO:0000256" key="1">
    <source>
        <dbReference type="ARBA" id="ARBA00022676"/>
    </source>
</evidence>
<dbReference type="AlphaFoldDB" id="A0A511YLT8"/>
<evidence type="ECO:0000313" key="4">
    <source>
        <dbReference type="EMBL" id="GEN76168.1"/>
    </source>
</evidence>
<dbReference type="PANTHER" id="PTHR22916:SF51">
    <property type="entry name" value="GLYCOSYLTRANSFERASE EPSH-RELATED"/>
    <property type="match status" value="1"/>
</dbReference>
<gene>
    <name evidence="4" type="ORF">CHA01nite_19080</name>
</gene>
<dbReference type="OrthoDB" id="9815829at2"/>
<proteinExistence type="predicted"/>
<dbReference type="RefSeq" id="WP_146941097.1">
    <property type="nucleotide sequence ID" value="NZ_BJYJ01000008.1"/>
</dbReference>
<protein>
    <recommendedName>
        <fullName evidence="3">Glycosyltransferase 2-like domain-containing protein</fullName>
    </recommendedName>
</protein>
<dbReference type="Proteomes" id="UP000321863">
    <property type="component" value="Unassembled WGS sequence"/>
</dbReference>
<keyword evidence="5" id="KW-1185">Reference proteome</keyword>
<dbReference type="Gene3D" id="3.90.550.10">
    <property type="entry name" value="Spore Coat Polysaccharide Biosynthesis Protein SpsA, Chain A"/>
    <property type="match status" value="1"/>
</dbReference>
<evidence type="ECO:0000256" key="2">
    <source>
        <dbReference type="ARBA" id="ARBA00022679"/>
    </source>
</evidence>
<dbReference type="GO" id="GO:0016758">
    <property type="term" value="F:hexosyltransferase activity"/>
    <property type="evidence" value="ECO:0007669"/>
    <property type="project" value="UniProtKB-ARBA"/>
</dbReference>
<reference evidence="4 5" key="1">
    <citation type="submission" date="2019-07" db="EMBL/GenBank/DDBJ databases">
        <title>Whole genome shotgun sequence of Chryseobacterium hagamense NBRC 105253.</title>
        <authorList>
            <person name="Hosoyama A."/>
            <person name="Uohara A."/>
            <person name="Ohji S."/>
            <person name="Ichikawa N."/>
        </authorList>
    </citation>
    <scope>NUCLEOTIDE SEQUENCE [LARGE SCALE GENOMIC DNA]</scope>
    <source>
        <strain evidence="4 5">NBRC 105253</strain>
    </source>
</reference>
<dbReference type="InterPro" id="IPR001173">
    <property type="entry name" value="Glyco_trans_2-like"/>
</dbReference>
<keyword evidence="2" id="KW-0808">Transferase</keyword>
<comment type="caution">
    <text evidence="4">The sequence shown here is derived from an EMBL/GenBank/DDBJ whole genome shotgun (WGS) entry which is preliminary data.</text>
</comment>
<name>A0A511YLT8_9FLAO</name>
<dbReference type="EMBL" id="BJYJ01000008">
    <property type="protein sequence ID" value="GEN76168.1"/>
    <property type="molecule type" value="Genomic_DNA"/>
</dbReference>
<dbReference type="InterPro" id="IPR029044">
    <property type="entry name" value="Nucleotide-diphossugar_trans"/>
</dbReference>
<dbReference type="SUPFAM" id="SSF53448">
    <property type="entry name" value="Nucleotide-diphospho-sugar transferases"/>
    <property type="match status" value="1"/>
</dbReference>
<dbReference type="Pfam" id="PF00535">
    <property type="entry name" value="Glycos_transf_2"/>
    <property type="match status" value="1"/>
</dbReference>